<dbReference type="GO" id="GO:0046872">
    <property type="term" value="F:metal ion binding"/>
    <property type="evidence" value="ECO:0007669"/>
    <property type="project" value="UniProtKB-KW"/>
</dbReference>
<evidence type="ECO:0000256" key="6">
    <source>
        <dbReference type="SAM" id="SignalP"/>
    </source>
</evidence>
<evidence type="ECO:0000256" key="4">
    <source>
        <dbReference type="ARBA" id="ARBA00022982"/>
    </source>
</evidence>
<dbReference type="OrthoDB" id="5418612at2"/>
<evidence type="ECO:0000256" key="3">
    <source>
        <dbReference type="ARBA" id="ARBA00022723"/>
    </source>
</evidence>
<protein>
    <submittedName>
        <fullName evidence="8">Class III cytochrome C family protein</fullName>
    </submittedName>
</protein>
<organism evidence="8 9">
    <name type="scientific">Desulfovibrio gilichinskyi</name>
    <dbReference type="NCBI Taxonomy" id="1519643"/>
    <lineage>
        <taxon>Bacteria</taxon>
        <taxon>Pseudomonadati</taxon>
        <taxon>Thermodesulfobacteriota</taxon>
        <taxon>Desulfovibrionia</taxon>
        <taxon>Desulfovibrionales</taxon>
        <taxon>Desulfovibrionaceae</taxon>
        <taxon>Desulfovibrio</taxon>
    </lineage>
</organism>
<gene>
    <name evidence="8" type="ORF">SAMN06295933_0617</name>
</gene>
<keyword evidence="1" id="KW-0813">Transport</keyword>
<dbReference type="Pfam" id="PF02085">
    <property type="entry name" value="Cytochrom_CIII"/>
    <property type="match status" value="1"/>
</dbReference>
<evidence type="ECO:0000313" key="8">
    <source>
        <dbReference type="EMBL" id="SME93454.1"/>
    </source>
</evidence>
<dbReference type="CDD" id="cd08168">
    <property type="entry name" value="Cytochrom_C3"/>
    <property type="match status" value="1"/>
</dbReference>
<accession>A0A1X7CBE1</accession>
<keyword evidence="6" id="KW-0732">Signal</keyword>
<dbReference type="RefSeq" id="WP_085098092.1">
    <property type="nucleotide sequence ID" value="NZ_FWZU01000001.1"/>
</dbReference>
<feature type="domain" description="Class III cytochrome C" evidence="7">
    <location>
        <begin position="46"/>
        <end position="136"/>
    </location>
</feature>
<dbReference type="GO" id="GO:0009055">
    <property type="term" value="F:electron transfer activity"/>
    <property type="evidence" value="ECO:0007669"/>
    <property type="project" value="InterPro"/>
</dbReference>
<evidence type="ECO:0000256" key="5">
    <source>
        <dbReference type="ARBA" id="ARBA00023004"/>
    </source>
</evidence>
<dbReference type="Proteomes" id="UP000192906">
    <property type="component" value="Unassembled WGS sequence"/>
</dbReference>
<dbReference type="InterPro" id="IPR020942">
    <property type="entry name" value="Cyt_c_III_dom"/>
</dbReference>
<dbReference type="AlphaFoldDB" id="A0A1X7CBE1"/>
<proteinExistence type="predicted"/>
<name>A0A1X7CBE1_9BACT</name>
<evidence type="ECO:0000256" key="1">
    <source>
        <dbReference type="ARBA" id="ARBA00022448"/>
    </source>
</evidence>
<reference evidence="9" key="1">
    <citation type="submission" date="2017-04" db="EMBL/GenBank/DDBJ databases">
        <authorList>
            <person name="Varghese N."/>
            <person name="Submissions S."/>
        </authorList>
    </citation>
    <scope>NUCLEOTIDE SEQUENCE [LARGE SCALE GENOMIC DNA]</scope>
    <source>
        <strain evidence="9">K3S</strain>
    </source>
</reference>
<dbReference type="STRING" id="1519643.SAMN06295933_0617"/>
<sequence>MKNLFIVCLICLGMTVLAIAANAGDKKAVEAPEGDLMINFIKGNSKSNIGVSFNHANHENYECVDCHHALKKTKVPTSCATCHTNFEPVPVKGYKSYFKAMHIKRNNTKRNSCLSCHVKEFGNDPKMTGCTASVCHPKGIR</sequence>
<evidence type="ECO:0000313" key="9">
    <source>
        <dbReference type="Proteomes" id="UP000192906"/>
    </source>
</evidence>
<evidence type="ECO:0000256" key="2">
    <source>
        <dbReference type="ARBA" id="ARBA00022617"/>
    </source>
</evidence>
<dbReference type="InterPro" id="IPR036280">
    <property type="entry name" value="Multihaem_cyt_sf"/>
</dbReference>
<keyword evidence="4" id="KW-0249">Electron transport</keyword>
<feature type="signal peptide" evidence="6">
    <location>
        <begin position="1"/>
        <end position="23"/>
    </location>
</feature>
<dbReference type="GO" id="GO:0020037">
    <property type="term" value="F:heme binding"/>
    <property type="evidence" value="ECO:0007669"/>
    <property type="project" value="InterPro"/>
</dbReference>
<keyword evidence="5" id="KW-0408">Iron</keyword>
<dbReference type="SUPFAM" id="SSF48695">
    <property type="entry name" value="Multiheme cytochromes"/>
    <property type="match status" value="1"/>
</dbReference>
<dbReference type="EMBL" id="FWZU01000001">
    <property type="protein sequence ID" value="SME93454.1"/>
    <property type="molecule type" value="Genomic_DNA"/>
</dbReference>
<keyword evidence="2" id="KW-0349">Heme</keyword>
<keyword evidence="3" id="KW-0479">Metal-binding</keyword>
<feature type="chain" id="PRO_5012033006" evidence="6">
    <location>
        <begin position="24"/>
        <end position="141"/>
    </location>
</feature>
<evidence type="ECO:0000259" key="7">
    <source>
        <dbReference type="Pfam" id="PF02085"/>
    </source>
</evidence>
<keyword evidence="9" id="KW-1185">Reference proteome</keyword>
<dbReference type="Gene3D" id="3.90.10.10">
    <property type="entry name" value="Cytochrome C3"/>
    <property type="match status" value="1"/>
</dbReference>